<proteinExistence type="predicted"/>
<gene>
    <name evidence="2" type="ORF">CQW49_05830</name>
</gene>
<organism evidence="2 3">
    <name type="scientific">Methylosinus trichosporium (strain ATCC 35070 / NCIMB 11131 / UNIQEM 75 / OB3b)</name>
    <dbReference type="NCBI Taxonomy" id="595536"/>
    <lineage>
        <taxon>Bacteria</taxon>
        <taxon>Pseudomonadati</taxon>
        <taxon>Pseudomonadota</taxon>
        <taxon>Alphaproteobacteria</taxon>
        <taxon>Hyphomicrobiales</taxon>
        <taxon>Methylocystaceae</taxon>
        <taxon>Methylosinus</taxon>
    </lineage>
</organism>
<keyword evidence="3" id="KW-1185">Reference proteome</keyword>
<dbReference type="AlphaFoldDB" id="A0A2D2CXK6"/>
<reference evidence="3" key="1">
    <citation type="submission" date="2017-10" db="EMBL/GenBank/DDBJ databases">
        <title>Completed PacBio SMRT sequence of Methylosinus trichosporium OB3b reveals presence of a third large plasmid.</title>
        <authorList>
            <person name="Charles T.C."/>
            <person name="Lynch M.D.J."/>
            <person name="Heil J.R."/>
            <person name="Cheng J."/>
        </authorList>
    </citation>
    <scope>NUCLEOTIDE SEQUENCE [LARGE SCALE GENOMIC DNA]</scope>
    <source>
        <strain evidence="3">OB3b</strain>
    </source>
</reference>
<dbReference type="EMBL" id="CP023737">
    <property type="protein sequence ID" value="ATQ67468.1"/>
    <property type="molecule type" value="Genomic_DNA"/>
</dbReference>
<evidence type="ECO:0000313" key="2">
    <source>
        <dbReference type="EMBL" id="ATQ67468.1"/>
    </source>
</evidence>
<dbReference type="RefSeq" id="WP_024749954.1">
    <property type="nucleotide sequence ID" value="NZ_ADVE02000001.1"/>
</dbReference>
<accession>A0A2D2CXK6</accession>
<feature type="domain" description="DUF2293" evidence="1">
    <location>
        <begin position="24"/>
        <end position="100"/>
    </location>
</feature>
<evidence type="ECO:0000259" key="1">
    <source>
        <dbReference type="Pfam" id="PF10056"/>
    </source>
</evidence>
<dbReference type="Proteomes" id="UP000230709">
    <property type="component" value="Chromosome"/>
</dbReference>
<dbReference type="Pfam" id="PF10056">
    <property type="entry name" value="DUF2293"/>
    <property type="match status" value="1"/>
</dbReference>
<protein>
    <submittedName>
        <fullName evidence="2">DUF2293 domain-containing protein</fullName>
    </submittedName>
</protein>
<dbReference type="KEGG" id="mtw:CQW49_05830"/>
<sequence length="106" mass="11754">MADSTNLRSTDRSRFKIPQVLKHMRLHHPNCPSKHRGAIVARVAGRAWIEANIGKAVGITMDCYVRHTLTEYEGLLASGMNRDVARKMVKSKVDETIASWAPAPAS</sequence>
<dbReference type="InterPro" id="IPR018744">
    <property type="entry name" value="DUF2293"/>
</dbReference>
<name>A0A2D2CXK6_METT3</name>
<evidence type="ECO:0000313" key="3">
    <source>
        <dbReference type="Proteomes" id="UP000230709"/>
    </source>
</evidence>